<feature type="non-terminal residue" evidence="5">
    <location>
        <position position="1"/>
    </location>
</feature>
<keyword evidence="2" id="KW-0547">Nucleotide-binding</keyword>
<evidence type="ECO:0000256" key="3">
    <source>
        <dbReference type="ARBA" id="ARBA00022840"/>
    </source>
</evidence>
<dbReference type="Pfam" id="PF13732">
    <property type="entry name" value="DrrA1-3_C"/>
    <property type="match status" value="1"/>
</dbReference>
<feature type="domain" description="Daunorubicin resistance ATP-binding protein DrrA1/2-like C-terminal" evidence="4">
    <location>
        <begin position="5"/>
        <end position="93"/>
    </location>
</feature>
<keyword evidence="3" id="KW-0067">ATP-binding</keyword>
<dbReference type="AlphaFoldDB" id="X1H892"/>
<reference evidence="5" key="1">
    <citation type="journal article" date="2014" name="Front. Microbiol.">
        <title>High frequency of phylogenetically diverse reductive dehalogenase-homologous genes in deep subseafloor sedimentary metagenomes.</title>
        <authorList>
            <person name="Kawai M."/>
            <person name="Futagami T."/>
            <person name="Toyoda A."/>
            <person name="Takaki Y."/>
            <person name="Nishi S."/>
            <person name="Hori S."/>
            <person name="Arai W."/>
            <person name="Tsubouchi T."/>
            <person name="Morono Y."/>
            <person name="Uchiyama I."/>
            <person name="Ito T."/>
            <person name="Fujiyama A."/>
            <person name="Inagaki F."/>
            <person name="Takami H."/>
        </authorList>
    </citation>
    <scope>NUCLEOTIDE SEQUENCE</scope>
    <source>
        <strain evidence="5">Expedition CK06-06</strain>
    </source>
</reference>
<evidence type="ECO:0000256" key="2">
    <source>
        <dbReference type="ARBA" id="ARBA00022741"/>
    </source>
</evidence>
<keyword evidence="1" id="KW-0813">Transport</keyword>
<name>X1H892_9ZZZZ</name>
<evidence type="ECO:0000313" key="5">
    <source>
        <dbReference type="EMBL" id="GAH50054.1"/>
    </source>
</evidence>
<dbReference type="EMBL" id="BARU01024505">
    <property type="protein sequence ID" value="GAH50054.1"/>
    <property type="molecule type" value="Genomic_DNA"/>
</dbReference>
<organism evidence="5">
    <name type="scientific">marine sediment metagenome</name>
    <dbReference type="NCBI Taxonomy" id="412755"/>
    <lineage>
        <taxon>unclassified sequences</taxon>
        <taxon>metagenomes</taxon>
        <taxon>ecological metagenomes</taxon>
    </lineage>
</organism>
<gene>
    <name evidence="5" type="ORF">S03H2_39607</name>
</gene>
<sequence length="100" mass="11276">IIALGTPDELIRNNFEEKAIQFELEYQAPEAFWMGLPGTTRAAIEGNDVVLYSNNIPVTMSAVLQLAEEKGLTGQLRDLRVREATLEDVFLKITGRRIRE</sequence>
<evidence type="ECO:0000259" key="4">
    <source>
        <dbReference type="Pfam" id="PF13732"/>
    </source>
</evidence>
<accession>X1H892</accession>
<comment type="caution">
    <text evidence="5">The sequence shown here is derived from an EMBL/GenBank/DDBJ whole genome shotgun (WGS) entry which is preliminary data.</text>
</comment>
<evidence type="ECO:0000256" key="1">
    <source>
        <dbReference type="ARBA" id="ARBA00022448"/>
    </source>
</evidence>
<protein>
    <recommendedName>
        <fullName evidence="4">Daunorubicin resistance ATP-binding protein DrrA1/2-like C-terminal domain-containing protein</fullName>
    </recommendedName>
</protein>
<dbReference type="InterPro" id="IPR025302">
    <property type="entry name" value="DrrA1/2-like_C"/>
</dbReference>
<proteinExistence type="predicted"/>